<feature type="compositionally biased region" description="Polar residues" evidence="1">
    <location>
        <begin position="273"/>
        <end position="285"/>
    </location>
</feature>
<reference evidence="5" key="1">
    <citation type="journal article" date="2005" name="Nature">
        <title>The map-based sequence of the rice genome.</title>
        <authorList>
            <consortium name="International rice genome sequencing project (IRGSP)"/>
            <person name="Matsumoto T."/>
            <person name="Wu J."/>
            <person name="Kanamori H."/>
            <person name="Katayose Y."/>
            <person name="Fujisawa M."/>
            <person name="Namiki N."/>
            <person name="Mizuno H."/>
            <person name="Yamamoto K."/>
            <person name="Antonio B.A."/>
            <person name="Baba T."/>
            <person name="Sakata K."/>
            <person name="Nagamura Y."/>
            <person name="Aoki H."/>
            <person name="Arikawa K."/>
            <person name="Arita K."/>
            <person name="Bito T."/>
            <person name="Chiden Y."/>
            <person name="Fujitsuka N."/>
            <person name="Fukunaka R."/>
            <person name="Hamada M."/>
            <person name="Harada C."/>
            <person name="Hayashi A."/>
            <person name="Hijishita S."/>
            <person name="Honda M."/>
            <person name="Hosokawa S."/>
            <person name="Ichikawa Y."/>
            <person name="Idonuma A."/>
            <person name="Iijima M."/>
            <person name="Ikeda M."/>
            <person name="Ikeno M."/>
            <person name="Ito K."/>
            <person name="Ito S."/>
            <person name="Ito T."/>
            <person name="Ito Y."/>
            <person name="Ito Y."/>
            <person name="Iwabuchi A."/>
            <person name="Kamiya K."/>
            <person name="Karasawa W."/>
            <person name="Kurita K."/>
            <person name="Katagiri S."/>
            <person name="Kikuta A."/>
            <person name="Kobayashi H."/>
            <person name="Kobayashi N."/>
            <person name="Machita K."/>
            <person name="Maehara T."/>
            <person name="Masukawa M."/>
            <person name="Mizubayashi T."/>
            <person name="Mukai Y."/>
            <person name="Nagasaki H."/>
            <person name="Nagata Y."/>
            <person name="Naito S."/>
            <person name="Nakashima M."/>
            <person name="Nakama Y."/>
            <person name="Nakamichi Y."/>
            <person name="Nakamura M."/>
            <person name="Meguro A."/>
            <person name="Negishi M."/>
            <person name="Ohta I."/>
            <person name="Ohta T."/>
            <person name="Okamoto M."/>
            <person name="Ono N."/>
            <person name="Saji S."/>
            <person name="Sakaguchi M."/>
            <person name="Sakai K."/>
            <person name="Shibata M."/>
            <person name="Shimokawa T."/>
            <person name="Song J."/>
            <person name="Takazaki Y."/>
            <person name="Terasawa K."/>
            <person name="Tsugane M."/>
            <person name="Tsuji K."/>
            <person name="Ueda S."/>
            <person name="Waki K."/>
            <person name="Yamagata H."/>
            <person name="Yamamoto M."/>
            <person name="Yamamoto S."/>
            <person name="Yamane H."/>
            <person name="Yoshiki S."/>
            <person name="Yoshihara R."/>
            <person name="Yukawa K."/>
            <person name="Zhong H."/>
            <person name="Yano M."/>
            <person name="Yuan Q."/>
            <person name="Ouyang S."/>
            <person name="Liu J."/>
            <person name="Jones K.M."/>
            <person name="Gansberger K."/>
            <person name="Moffat K."/>
            <person name="Hill J."/>
            <person name="Bera J."/>
            <person name="Fadrosh D."/>
            <person name="Jin S."/>
            <person name="Johri S."/>
            <person name="Kim M."/>
            <person name="Overton L."/>
            <person name="Reardon M."/>
            <person name="Tsitrin T."/>
            <person name="Vuong H."/>
            <person name="Weaver B."/>
            <person name="Ciecko A."/>
            <person name="Tallon L."/>
            <person name="Jackson J."/>
            <person name="Pai G."/>
            <person name="Aken S.V."/>
            <person name="Utterback T."/>
            <person name="Reidmuller S."/>
            <person name="Feldblyum T."/>
            <person name="Hsiao J."/>
            <person name="Zismann V."/>
            <person name="Iobst S."/>
            <person name="de Vazeille A.R."/>
            <person name="Buell C.R."/>
            <person name="Ying K."/>
            <person name="Li Y."/>
            <person name="Lu T."/>
            <person name="Huang Y."/>
            <person name="Zhao Q."/>
            <person name="Feng Q."/>
            <person name="Zhang L."/>
            <person name="Zhu J."/>
            <person name="Weng Q."/>
            <person name="Mu J."/>
            <person name="Lu Y."/>
            <person name="Fan D."/>
            <person name="Liu Y."/>
            <person name="Guan J."/>
            <person name="Zhang Y."/>
            <person name="Yu S."/>
            <person name="Liu X."/>
            <person name="Zhang Y."/>
            <person name="Hong G."/>
            <person name="Han B."/>
            <person name="Choisne N."/>
            <person name="Demange N."/>
            <person name="Orjeda G."/>
            <person name="Samain S."/>
            <person name="Cattolico L."/>
            <person name="Pelletier E."/>
            <person name="Couloux A."/>
            <person name="Segurens B."/>
            <person name="Wincker P."/>
            <person name="D'Hont A."/>
            <person name="Scarpelli C."/>
            <person name="Weissenbach J."/>
            <person name="Salanoubat M."/>
            <person name="Quetier F."/>
            <person name="Yu Y."/>
            <person name="Kim H.R."/>
            <person name="Rambo T."/>
            <person name="Currie J."/>
            <person name="Collura K."/>
            <person name="Luo M."/>
            <person name="Yang T."/>
            <person name="Ammiraju J.S.S."/>
            <person name="Engler F."/>
            <person name="Soderlund C."/>
            <person name="Wing R.A."/>
            <person name="Palmer L.E."/>
            <person name="de la Bastide M."/>
            <person name="Spiegel L."/>
            <person name="Nascimento L."/>
            <person name="Zutavern T."/>
            <person name="O'Shaughnessy A."/>
            <person name="Dike S."/>
            <person name="Dedhia N."/>
            <person name="Preston R."/>
            <person name="Balija V."/>
            <person name="McCombie W.R."/>
            <person name="Chow T."/>
            <person name="Chen H."/>
            <person name="Chung M."/>
            <person name="Chen C."/>
            <person name="Shaw J."/>
            <person name="Wu H."/>
            <person name="Hsiao K."/>
            <person name="Chao Y."/>
            <person name="Chu M."/>
            <person name="Cheng C."/>
            <person name="Hour A."/>
            <person name="Lee P."/>
            <person name="Lin S."/>
            <person name="Lin Y."/>
            <person name="Liou J."/>
            <person name="Liu S."/>
            <person name="Hsing Y."/>
            <person name="Raghuvanshi S."/>
            <person name="Mohanty A."/>
            <person name="Bharti A.K."/>
            <person name="Gaur A."/>
            <person name="Gupta V."/>
            <person name="Kumar D."/>
            <person name="Ravi V."/>
            <person name="Vij S."/>
            <person name="Kapur A."/>
            <person name="Khurana P."/>
            <person name="Khurana P."/>
            <person name="Khurana J.P."/>
            <person name="Tyagi A.K."/>
            <person name="Gaikwad K."/>
            <person name="Singh A."/>
            <person name="Dalal V."/>
            <person name="Srivastava S."/>
            <person name="Dixit A."/>
            <person name="Pal A.K."/>
            <person name="Ghazi I.A."/>
            <person name="Yadav M."/>
            <person name="Pandit A."/>
            <person name="Bhargava A."/>
            <person name="Sureshbabu K."/>
            <person name="Batra K."/>
            <person name="Sharma T.R."/>
            <person name="Mohapatra T."/>
            <person name="Singh N.K."/>
            <person name="Messing J."/>
            <person name="Nelson A.B."/>
            <person name="Fuks G."/>
            <person name="Kavchok S."/>
            <person name="Keizer G."/>
            <person name="Linton E."/>
            <person name="Llaca V."/>
            <person name="Song R."/>
            <person name="Tanyolac B."/>
            <person name="Young S."/>
            <person name="Ho-Il K."/>
            <person name="Hahn J.H."/>
            <person name="Sangsakoo G."/>
            <person name="Vanavichit A."/>
            <person name="de Mattos Luiz.A.T."/>
            <person name="Zimmer P.D."/>
            <person name="Malone G."/>
            <person name="Dellagostin O."/>
            <person name="de Oliveira A.C."/>
            <person name="Bevan M."/>
            <person name="Bancroft I."/>
            <person name="Minx P."/>
            <person name="Cordum H."/>
            <person name="Wilson R."/>
            <person name="Cheng Z."/>
            <person name="Jin W."/>
            <person name="Jiang J."/>
            <person name="Leong S.A."/>
            <person name="Iwama H."/>
            <person name="Gojobori T."/>
            <person name="Itoh T."/>
            <person name="Niimura Y."/>
            <person name="Fujii Y."/>
            <person name="Habara T."/>
            <person name="Sakai H."/>
            <person name="Sato Y."/>
            <person name="Wilson G."/>
            <person name="Kumar K."/>
            <person name="McCouch S."/>
            <person name="Juretic N."/>
            <person name="Hoen D."/>
            <person name="Wright S."/>
            <person name="Bruskiewich R."/>
            <person name="Bureau T."/>
            <person name="Miyao A."/>
            <person name="Hirochika H."/>
            <person name="Nishikawa T."/>
            <person name="Kadowaki K."/>
            <person name="Sugiura M."/>
            <person name="Burr B."/>
            <person name="Sasaki T."/>
        </authorList>
    </citation>
    <scope>NUCLEOTIDE SEQUENCE [LARGE SCALE GENOMIC DNA]</scope>
    <source>
        <strain evidence="5">cv. Nipponbare</strain>
    </source>
</reference>
<dbReference type="PANTHER" id="PTHR33026">
    <property type="entry name" value="OS06G0360600 PROTEIN"/>
    <property type="match status" value="1"/>
</dbReference>
<dbReference type="InterPro" id="IPR008552">
    <property type="entry name" value="DUF834"/>
</dbReference>
<feature type="domain" description="Transposase (putative) gypsy type" evidence="2">
    <location>
        <begin position="48"/>
        <end position="107"/>
    </location>
</feature>
<dbReference type="AlphaFoldDB" id="Q7XL38"/>
<evidence type="ECO:0000313" key="4">
    <source>
        <dbReference type="EMBL" id="CAE05321.2"/>
    </source>
</evidence>
<feature type="region of interest" description="Disordered" evidence="1">
    <location>
        <begin position="599"/>
        <end position="626"/>
    </location>
</feature>
<accession>Q7XL38</accession>
<feature type="region of interest" description="Disordered" evidence="1">
    <location>
        <begin position="647"/>
        <end position="699"/>
    </location>
</feature>
<feature type="compositionally biased region" description="Basic and acidic residues" evidence="1">
    <location>
        <begin position="681"/>
        <end position="692"/>
    </location>
</feature>
<dbReference type="InterPro" id="IPR007321">
    <property type="entry name" value="Transposase_28"/>
</dbReference>
<feature type="region of interest" description="Disordered" evidence="1">
    <location>
        <begin position="530"/>
        <end position="557"/>
    </location>
</feature>
<evidence type="ECO:0000313" key="5">
    <source>
        <dbReference type="Proteomes" id="UP000000763"/>
    </source>
</evidence>
<feature type="region of interest" description="Disordered" evidence="1">
    <location>
        <begin position="251"/>
        <end position="466"/>
    </location>
</feature>
<dbReference type="Pfam" id="PF04195">
    <property type="entry name" value="Transposase_28"/>
    <property type="match status" value="1"/>
</dbReference>
<dbReference type="Proteomes" id="UP000000763">
    <property type="component" value="Chromosome 4"/>
</dbReference>
<name>Q7XL38_ORYSJ</name>
<feature type="domain" description="DUF834" evidence="3">
    <location>
        <begin position="601"/>
        <end position="653"/>
    </location>
</feature>
<evidence type="ECO:0000256" key="1">
    <source>
        <dbReference type="SAM" id="MobiDB-lite"/>
    </source>
</evidence>
<feature type="compositionally biased region" description="Basic residues" evidence="1">
    <location>
        <begin position="311"/>
        <end position="330"/>
    </location>
</feature>
<feature type="compositionally biased region" description="Basic and acidic residues" evidence="1">
    <location>
        <begin position="331"/>
        <end position="343"/>
    </location>
</feature>
<feature type="compositionally biased region" description="Basic and acidic residues" evidence="1">
    <location>
        <begin position="530"/>
        <end position="545"/>
    </location>
</feature>
<evidence type="ECO:0000259" key="3">
    <source>
        <dbReference type="Pfam" id="PF05754"/>
    </source>
</evidence>
<dbReference type="PANTHER" id="PTHR33026:SF7">
    <property type="entry name" value="OS03G0100275 PROTEIN"/>
    <property type="match status" value="1"/>
</dbReference>
<gene>
    <name evidence="4" type="primary">OSJNBa0056L23.19</name>
</gene>
<feature type="compositionally biased region" description="Polar residues" evidence="1">
    <location>
        <begin position="365"/>
        <end position="403"/>
    </location>
</feature>
<evidence type="ECO:0000259" key="2">
    <source>
        <dbReference type="Pfam" id="PF04195"/>
    </source>
</evidence>
<feature type="compositionally biased region" description="Basic and acidic residues" evidence="1">
    <location>
        <begin position="614"/>
        <end position="626"/>
    </location>
</feature>
<reference evidence="5" key="2">
    <citation type="journal article" date="2008" name="Nucleic Acids Res.">
        <title>The rice annotation project database (RAP-DB): 2008 update.</title>
        <authorList>
            <consortium name="The rice annotation project (RAP)"/>
        </authorList>
    </citation>
    <scope>GENOME REANNOTATION</scope>
    <source>
        <strain evidence="5">cv. Nipponbare</strain>
    </source>
</reference>
<dbReference type="Pfam" id="PF05754">
    <property type="entry name" value="DUF834"/>
    <property type="match status" value="1"/>
</dbReference>
<protein>
    <submittedName>
        <fullName evidence="4">OSJNBa0056L23.19 protein</fullName>
    </submittedName>
</protein>
<sequence>MAEEKESFESQWASSDLMEENLKEMVAHGVLPAKEIIGWRPAFGEAFLTPDTHEVVFFRGILNFYGINLHHLNPNSIVHIANFVHVCEAFLGIRPHFALFRRIFFLKPQPNKSKPCVVGGAGFQLRGTLSQKYFSMPFKTSNKGWHANWFYVQNPEPALPEYSCLPLVYQDNWNSLPMGDEAAQALELMERMLKLKEQGLQGEQITRHFIKCRLAPIKERSRTAFEFDVVPYNAFNPSPLEFALMKSDPPIAQRRSPRHQTVQGSGGPKIRSDSQSKTPNPTGQSDSRKRKLVLSDDEGDDNNKFGDKGSPKKLPKHTAPKKKKFRKSSRKPSDIDPSGKDSDPANTETGSSKEAGPTSEDHPTGVQTSTDYVNPSDQPPTGNQLAEAETATSQEPPTGNQSEVGPDQEIPEVEVQATTSQGLDAGNDPTPGSPDKGQGSPHAQPEIASGPLGGDGEEIPRIKATTDSRPPILIKWWDDNLQPAGIVINRQKEDEEILILEKFRNLNHLKRIYGYLVMIFRSFNLLENREKGKRERDDVSPKDDDVSPCDDVGMTSARRPARVDELAGVREVGGGNGDHLHVEDNETNPLVLTTTRNDARRRPATRRKTAAARVDGDERAPVVGGRKEGAAELPCTTAHLLAMTASDGDGGDGAAALPKTAGDGGGLGERRGGARRHGRTRERGQTEEEIKGKLYMSSD</sequence>
<proteinExistence type="predicted"/>
<dbReference type="EMBL" id="AL731603">
    <property type="protein sequence ID" value="CAE05321.2"/>
    <property type="molecule type" value="Genomic_DNA"/>
</dbReference>
<organism evidence="4 5">
    <name type="scientific">Oryza sativa subsp. japonica</name>
    <name type="common">Rice</name>
    <dbReference type="NCBI Taxonomy" id="39947"/>
    <lineage>
        <taxon>Eukaryota</taxon>
        <taxon>Viridiplantae</taxon>
        <taxon>Streptophyta</taxon>
        <taxon>Embryophyta</taxon>
        <taxon>Tracheophyta</taxon>
        <taxon>Spermatophyta</taxon>
        <taxon>Magnoliopsida</taxon>
        <taxon>Liliopsida</taxon>
        <taxon>Poales</taxon>
        <taxon>Poaceae</taxon>
        <taxon>BOP clade</taxon>
        <taxon>Oryzoideae</taxon>
        <taxon>Oryzeae</taxon>
        <taxon>Oryzinae</taxon>
        <taxon>Oryza</taxon>
        <taxon>Oryza sativa</taxon>
    </lineage>
</organism>
<feature type="compositionally biased region" description="Basic and acidic residues" evidence="1">
    <location>
        <begin position="301"/>
        <end position="310"/>
    </location>
</feature>